<comment type="caution">
    <text evidence="6">The sequence shown here is derived from an EMBL/GenBank/DDBJ whole genome shotgun (WGS) entry which is preliminary data.</text>
</comment>
<accession>A0A498LK33</accession>
<evidence type="ECO:0000313" key="7">
    <source>
        <dbReference type="Proteomes" id="UP000290572"/>
    </source>
</evidence>
<sequence>MPSGKKLVHFLSSAGLCAAGVVVLGYGMSADWANAVLECAPTGSDNFAGNSSLETGLFNGTETKLQCPRIDSPGAKVAVFNRLAKNAGAPVILHALVVILLALALLGSAGSILVTLYNSFSNPYQTYMGPIGLYTCSGLSVCVAFLALILYVSNIYAGEMFQTLVKAVEPNVKLRNPKITLQVGFFLLIPYICFNLLAILVVFLYVHAAYTRRKEQEKPTEDAPKEIMMY</sequence>
<evidence type="ECO:0000256" key="1">
    <source>
        <dbReference type="ARBA" id="ARBA00004141"/>
    </source>
</evidence>
<dbReference type="GO" id="GO:0007605">
    <property type="term" value="P:sensory perception of sound"/>
    <property type="evidence" value="ECO:0007669"/>
    <property type="project" value="UniProtKB-ARBA"/>
</dbReference>
<organism evidence="6 7">
    <name type="scientific">Labeo rohita</name>
    <name type="common">Indian major carp</name>
    <name type="synonym">Cyprinus rohita</name>
    <dbReference type="NCBI Taxonomy" id="84645"/>
    <lineage>
        <taxon>Eukaryota</taxon>
        <taxon>Metazoa</taxon>
        <taxon>Chordata</taxon>
        <taxon>Craniata</taxon>
        <taxon>Vertebrata</taxon>
        <taxon>Euteleostomi</taxon>
        <taxon>Actinopterygii</taxon>
        <taxon>Neopterygii</taxon>
        <taxon>Teleostei</taxon>
        <taxon>Ostariophysi</taxon>
        <taxon>Cypriniformes</taxon>
        <taxon>Cyprinidae</taxon>
        <taxon>Labeoninae</taxon>
        <taxon>Labeonini</taxon>
        <taxon>Labeo</taxon>
    </lineage>
</organism>
<proteinExistence type="inferred from homology"/>
<reference evidence="6 7" key="1">
    <citation type="submission" date="2018-03" db="EMBL/GenBank/DDBJ databases">
        <title>Draft genome sequence of Rohu Carp (Labeo rohita).</title>
        <authorList>
            <person name="Das P."/>
            <person name="Kushwaha B."/>
            <person name="Joshi C.G."/>
            <person name="Kumar D."/>
            <person name="Nagpure N.S."/>
            <person name="Sahoo L."/>
            <person name="Das S.P."/>
            <person name="Bit A."/>
            <person name="Patnaik S."/>
            <person name="Meher P.K."/>
            <person name="Jayasankar P."/>
            <person name="Koringa P.G."/>
            <person name="Patel N.V."/>
            <person name="Hinsu A.T."/>
            <person name="Kumar R."/>
            <person name="Pandey M."/>
            <person name="Agarwal S."/>
            <person name="Srivastava S."/>
            <person name="Singh M."/>
            <person name="Iquebal M.A."/>
            <person name="Jaiswal S."/>
            <person name="Angadi U.B."/>
            <person name="Kumar N."/>
            <person name="Raza M."/>
            <person name="Shah T.M."/>
            <person name="Rai A."/>
            <person name="Jena J.K."/>
        </authorList>
    </citation>
    <scope>NUCLEOTIDE SEQUENCE [LARGE SCALE GENOMIC DNA]</scope>
    <source>
        <strain evidence="6">DASCIFA01</strain>
        <tissue evidence="6">Testis</tissue>
    </source>
</reference>
<dbReference type="AlphaFoldDB" id="A0A498LK33"/>
<dbReference type="PANTHER" id="PTHR31548">
    <property type="entry name" value="CLARIN"/>
    <property type="match status" value="1"/>
</dbReference>
<evidence type="ECO:0000256" key="5">
    <source>
        <dbReference type="ARBA" id="ARBA00023136"/>
    </source>
</evidence>
<keyword evidence="7" id="KW-1185">Reference proteome</keyword>
<dbReference type="PANTHER" id="PTHR31548:SF3">
    <property type="entry name" value="CLARIN-3"/>
    <property type="match status" value="1"/>
</dbReference>
<comment type="subcellular location">
    <subcellularLocation>
        <location evidence="1">Membrane</location>
        <topology evidence="1">Multi-pass membrane protein</topology>
    </subcellularLocation>
</comment>
<keyword evidence="5" id="KW-0472">Membrane</keyword>
<keyword evidence="4" id="KW-1133">Transmembrane helix</keyword>
<dbReference type="Proteomes" id="UP000290572">
    <property type="component" value="Unassembled WGS sequence"/>
</dbReference>
<comment type="similarity">
    <text evidence="2">Belongs to the clarin family.</text>
</comment>
<keyword evidence="3" id="KW-0812">Transmembrane</keyword>
<protein>
    <submittedName>
        <fullName evidence="6">Clarin-3</fullName>
    </submittedName>
</protein>
<evidence type="ECO:0000256" key="4">
    <source>
        <dbReference type="ARBA" id="ARBA00022989"/>
    </source>
</evidence>
<dbReference type="GO" id="GO:0016020">
    <property type="term" value="C:membrane"/>
    <property type="evidence" value="ECO:0007669"/>
    <property type="project" value="UniProtKB-SubCell"/>
</dbReference>
<gene>
    <name evidence="6" type="ORF">ROHU_012052</name>
</gene>
<dbReference type="STRING" id="84645.A0A498LK33"/>
<dbReference type="EMBL" id="QBIY01013353">
    <property type="protein sequence ID" value="RXN07034.1"/>
    <property type="molecule type" value="Genomic_DNA"/>
</dbReference>
<dbReference type="OrthoDB" id="9450082at2759"/>
<evidence type="ECO:0000256" key="2">
    <source>
        <dbReference type="ARBA" id="ARBA00005787"/>
    </source>
</evidence>
<evidence type="ECO:0000313" key="6">
    <source>
        <dbReference type="EMBL" id="RXN07034.1"/>
    </source>
</evidence>
<name>A0A498LK33_LABRO</name>
<evidence type="ECO:0000256" key="3">
    <source>
        <dbReference type="ARBA" id="ARBA00022692"/>
    </source>
</evidence>
<dbReference type="InterPro" id="IPR026748">
    <property type="entry name" value="Clarin"/>
</dbReference>